<reference evidence="9 11" key="1">
    <citation type="journal article" date="2012" name="Nature">
        <title>Algal genomes reveal evolutionary mosaicism and the fate of nucleomorphs.</title>
        <authorList>
            <consortium name="DOE Joint Genome Institute"/>
            <person name="Curtis B.A."/>
            <person name="Tanifuji G."/>
            <person name="Burki F."/>
            <person name="Gruber A."/>
            <person name="Irimia M."/>
            <person name="Maruyama S."/>
            <person name="Arias M.C."/>
            <person name="Ball S.G."/>
            <person name="Gile G.H."/>
            <person name="Hirakawa Y."/>
            <person name="Hopkins J.F."/>
            <person name="Kuo A."/>
            <person name="Rensing S.A."/>
            <person name="Schmutz J."/>
            <person name="Symeonidi A."/>
            <person name="Elias M."/>
            <person name="Eveleigh R.J."/>
            <person name="Herman E.K."/>
            <person name="Klute M.J."/>
            <person name="Nakayama T."/>
            <person name="Obornik M."/>
            <person name="Reyes-Prieto A."/>
            <person name="Armbrust E.V."/>
            <person name="Aves S.J."/>
            <person name="Beiko R.G."/>
            <person name="Coutinho P."/>
            <person name="Dacks J.B."/>
            <person name="Durnford D.G."/>
            <person name="Fast N.M."/>
            <person name="Green B.R."/>
            <person name="Grisdale C.J."/>
            <person name="Hempel F."/>
            <person name="Henrissat B."/>
            <person name="Hoppner M.P."/>
            <person name="Ishida K."/>
            <person name="Kim E."/>
            <person name="Koreny L."/>
            <person name="Kroth P.G."/>
            <person name="Liu Y."/>
            <person name="Malik S.B."/>
            <person name="Maier U.G."/>
            <person name="McRose D."/>
            <person name="Mock T."/>
            <person name="Neilson J.A."/>
            <person name="Onodera N.T."/>
            <person name="Poole A.M."/>
            <person name="Pritham E.J."/>
            <person name="Richards T.A."/>
            <person name="Rocap G."/>
            <person name="Roy S.W."/>
            <person name="Sarai C."/>
            <person name="Schaack S."/>
            <person name="Shirato S."/>
            <person name="Slamovits C.H."/>
            <person name="Spencer D.F."/>
            <person name="Suzuki S."/>
            <person name="Worden A.Z."/>
            <person name="Zauner S."/>
            <person name="Barry K."/>
            <person name="Bell C."/>
            <person name="Bharti A.K."/>
            <person name="Crow J.A."/>
            <person name="Grimwood J."/>
            <person name="Kramer R."/>
            <person name="Lindquist E."/>
            <person name="Lucas S."/>
            <person name="Salamov A."/>
            <person name="McFadden G.I."/>
            <person name="Lane C.E."/>
            <person name="Keeling P.J."/>
            <person name="Gray M.W."/>
            <person name="Grigoriev I.V."/>
            <person name="Archibald J.M."/>
        </authorList>
    </citation>
    <scope>NUCLEOTIDE SEQUENCE</scope>
    <source>
        <strain evidence="9 11">CCMP2712</strain>
    </source>
</reference>
<dbReference type="InterPro" id="IPR013201">
    <property type="entry name" value="Prot_inhib_I29"/>
</dbReference>
<dbReference type="HOGENOM" id="CLU_012184_1_2_1"/>
<proteinExistence type="inferred from homology"/>
<keyword evidence="4" id="KW-0788">Thiol protease</keyword>
<dbReference type="EMBL" id="JH992966">
    <property type="protein sequence ID" value="EKX55040.1"/>
    <property type="molecule type" value="Genomic_DNA"/>
</dbReference>
<dbReference type="GO" id="GO:0008234">
    <property type="term" value="F:cysteine-type peptidase activity"/>
    <property type="evidence" value="ECO:0007669"/>
    <property type="project" value="UniProtKB-KW"/>
</dbReference>
<dbReference type="SUPFAM" id="SSF54001">
    <property type="entry name" value="Cysteine proteinases"/>
    <property type="match status" value="1"/>
</dbReference>
<organism evidence="9">
    <name type="scientific">Guillardia theta (strain CCMP2712)</name>
    <name type="common">Cryptophyte</name>
    <dbReference type="NCBI Taxonomy" id="905079"/>
    <lineage>
        <taxon>Eukaryota</taxon>
        <taxon>Cryptophyceae</taxon>
        <taxon>Pyrenomonadales</taxon>
        <taxon>Geminigeraceae</taxon>
        <taxon>Guillardia</taxon>
    </lineage>
</organism>
<dbReference type="OrthoDB" id="10253408at2759"/>
<dbReference type="InterPro" id="IPR039417">
    <property type="entry name" value="Peptidase_C1A_papain-like"/>
</dbReference>
<dbReference type="PRINTS" id="PR00705">
    <property type="entry name" value="PAPAIN"/>
</dbReference>
<dbReference type="EnsemblProtists" id="EKX55040">
    <property type="protein sequence ID" value="EKX55040"/>
    <property type="gene ID" value="GUITHDRAFT_63227"/>
</dbReference>
<evidence type="ECO:0000256" key="1">
    <source>
        <dbReference type="ARBA" id="ARBA00008455"/>
    </source>
</evidence>
<dbReference type="PROSITE" id="PS00139">
    <property type="entry name" value="THIOL_PROTEASE_CYS"/>
    <property type="match status" value="1"/>
</dbReference>
<dbReference type="KEGG" id="gtt:GUITHDRAFT_63227"/>
<keyword evidence="11" id="KW-1185">Reference proteome</keyword>
<dbReference type="InterPro" id="IPR025661">
    <property type="entry name" value="Pept_asp_AS"/>
</dbReference>
<name>L1K3J6_GUITC</name>
<dbReference type="PROSITE" id="PS00640">
    <property type="entry name" value="THIOL_PROTEASE_ASN"/>
    <property type="match status" value="1"/>
</dbReference>
<evidence type="ECO:0000313" key="11">
    <source>
        <dbReference type="Proteomes" id="UP000011087"/>
    </source>
</evidence>
<dbReference type="SMART" id="SM00645">
    <property type="entry name" value="Pept_C1"/>
    <property type="match status" value="1"/>
</dbReference>
<dbReference type="GeneID" id="17311538"/>
<dbReference type="Gene3D" id="3.90.70.10">
    <property type="entry name" value="Cysteine proteinases"/>
    <property type="match status" value="1"/>
</dbReference>
<dbReference type="GO" id="GO:0006508">
    <property type="term" value="P:proteolysis"/>
    <property type="evidence" value="ECO:0007669"/>
    <property type="project" value="UniProtKB-KW"/>
</dbReference>
<feature type="domain" description="Peptidase C1A papain C-terminal" evidence="7">
    <location>
        <begin position="122"/>
        <end position="343"/>
    </location>
</feature>
<feature type="compositionally biased region" description="Basic residues" evidence="6">
    <location>
        <begin position="108"/>
        <end position="117"/>
    </location>
</feature>
<reference evidence="11" key="2">
    <citation type="submission" date="2012-11" db="EMBL/GenBank/DDBJ databases">
        <authorList>
            <person name="Kuo A."/>
            <person name="Curtis B.A."/>
            <person name="Tanifuji G."/>
            <person name="Burki F."/>
            <person name="Gruber A."/>
            <person name="Irimia M."/>
            <person name="Maruyama S."/>
            <person name="Arias M.C."/>
            <person name="Ball S.G."/>
            <person name="Gile G.H."/>
            <person name="Hirakawa Y."/>
            <person name="Hopkins J.F."/>
            <person name="Rensing S.A."/>
            <person name="Schmutz J."/>
            <person name="Symeonidi A."/>
            <person name="Elias M."/>
            <person name="Eveleigh R.J."/>
            <person name="Herman E.K."/>
            <person name="Klute M.J."/>
            <person name="Nakayama T."/>
            <person name="Obornik M."/>
            <person name="Reyes-Prieto A."/>
            <person name="Armbrust E.V."/>
            <person name="Aves S.J."/>
            <person name="Beiko R.G."/>
            <person name="Coutinho P."/>
            <person name="Dacks J.B."/>
            <person name="Durnford D.G."/>
            <person name="Fast N.M."/>
            <person name="Green B.R."/>
            <person name="Grisdale C."/>
            <person name="Hempe F."/>
            <person name="Henrissat B."/>
            <person name="Hoppner M.P."/>
            <person name="Ishida K.-I."/>
            <person name="Kim E."/>
            <person name="Koreny L."/>
            <person name="Kroth P.G."/>
            <person name="Liu Y."/>
            <person name="Malik S.-B."/>
            <person name="Maier U.G."/>
            <person name="McRose D."/>
            <person name="Mock T."/>
            <person name="Neilson J.A."/>
            <person name="Onodera N.T."/>
            <person name="Poole A.M."/>
            <person name="Pritham E.J."/>
            <person name="Richards T.A."/>
            <person name="Rocap G."/>
            <person name="Roy S.W."/>
            <person name="Sarai C."/>
            <person name="Schaack S."/>
            <person name="Shirato S."/>
            <person name="Slamovits C.H."/>
            <person name="Spencer D.F."/>
            <person name="Suzuki S."/>
            <person name="Worden A.Z."/>
            <person name="Zauner S."/>
            <person name="Barry K."/>
            <person name="Bell C."/>
            <person name="Bharti A.K."/>
            <person name="Crow J.A."/>
            <person name="Grimwood J."/>
            <person name="Kramer R."/>
            <person name="Lindquist E."/>
            <person name="Lucas S."/>
            <person name="Salamov A."/>
            <person name="McFadden G.I."/>
            <person name="Lane C.E."/>
            <person name="Keeling P.J."/>
            <person name="Gray M.W."/>
            <person name="Grigoriev I.V."/>
            <person name="Archibald J.M."/>
        </authorList>
    </citation>
    <scope>NUCLEOTIDE SEQUENCE</scope>
    <source>
        <strain evidence="11">CCMP2712</strain>
    </source>
</reference>
<dbReference type="InterPro" id="IPR000668">
    <property type="entry name" value="Peptidase_C1A_C"/>
</dbReference>
<reference evidence="10" key="3">
    <citation type="submission" date="2016-03" db="UniProtKB">
        <authorList>
            <consortium name="EnsemblProtists"/>
        </authorList>
    </citation>
    <scope>IDENTIFICATION</scope>
</reference>
<evidence type="ECO:0000256" key="4">
    <source>
        <dbReference type="ARBA" id="ARBA00022807"/>
    </source>
</evidence>
<dbReference type="Pfam" id="PF00112">
    <property type="entry name" value="Peptidase_C1"/>
    <property type="match status" value="1"/>
</dbReference>
<dbReference type="PROSITE" id="PS00639">
    <property type="entry name" value="THIOL_PROTEASE_HIS"/>
    <property type="match status" value="1"/>
</dbReference>
<dbReference type="InterPro" id="IPR025660">
    <property type="entry name" value="Pept_his_AS"/>
</dbReference>
<keyword evidence="5" id="KW-1015">Disulfide bond</keyword>
<feature type="region of interest" description="Disordered" evidence="6">
    <location>
        <begin position="104"/>
        <end position="125"/>
    </location>
</feature>
<dbReference type="Proteomes" id="UP000011087">
    <property type="component" value="Unassembled WGS sequence"/>
</dbReference>
<keyword evidence="2" id="KW-0645">Protease</keyword>
<evidence type="ECO:0000256" key="2">
    <source>
        <dbReference type="ARBA" id="ARBA00022670"/>
    </source>
</evidence>
<dbReference type="STRING" id="905079.L1K3J6"/>
<dbReference type="InterPro" id="IPR000169">
    <property type="entry name" value="Pept_cys_AS"/>
</dbReference>
<dbReference type="PANTHER" id="PTHR12411">
    <property type="entry name" value="CYSTEINE PROTEASE FAMILY C1-RELATED"/>
    <property type="match status" value="1"/>
</dbReference>
<dbReference type="Pfam" id="PF08246">
    <property type="entry name" value="Inhibitor_I29"/>
    <property type="match status" value="1"/>
</dbReference>
<evidence type="ECO:0000313" key="10">
    <source>
        <dbReference type="EnsemblProtists" id="EKX55040"/>
    </source>
</evidence>
<protein>
    <submittedName>
        <fullName evidence="9 10">Uncharacterized protein</fullName>
    </submittedName>
</protein>
<dbReference type="CDD" id="cd02248">
    <property type="entry name" value="Peptidase_C1A"/>
    <property type="match status" value="1"/>
</dbReference>
<comment type="similarity">
    <text evidence="1">Belongs to the peptidase C1 family.</text>
</comment>
<evidence type="ECO:0000259" key="7">
    <source>
        <dbReference type="SMART" id="SM00645"/>
    </source>
</evidence>
<evidence type="ECO:0000259" key="8">
    <source>
        <dbReference type="SMART" id="SM00848"/>
    </source>
</evidence>
<dbReference type="InterPro" id="IPR013128">
    <property type="entry name" value="Peptidase_C1A"/>
</dbReference>
<evidence type="ECO:0000313" key="9">
    <source>
        <dbReference type="EMBL" id="EKX55040.1"/>
    </source>
</evidence>
<accession>L1K3J6</accession>
<sequence length="344" mass="37764">MKAEQHKEALSADKSAALAHQKYLSAWSSWVKEYNKEHWVDPYSSPESTRAFEVFQKNLDMIMKHNEEYNQGLQSYEMGLNGFAHLTFEEFSAQYLGYGGAEVEQPKTRRAGKHERKSRSEIPASVDWREKGAVAEVKNQGACGSCWAFSAVAALEGAHFLNSGELISLSEQQLVDCSKKFGNHGCAGGYMDNAFEYWMNNTGHGDDSEKDYPYKGMDGKCKFSADGVRATISGYNDVKQGNETDLLDAVANVGPVSVAIHAGAALQFYLRGVFNGVAGTCFGPLNHGVTAVGYGTASLRFGRKMDYWIIKNSWGMGWGEKGFVRFARGKNLCGVANGASYPLV</sequence>
<feature type="domain" description="Cathepsin propeptide inhibitor" evidence="8">
    <location>
        <begin position="27"/>
        <end position="91"/>
    </location>
</feature>
<evidence type="ECO:0000256" key="5">
    <source>
        <dbReference type="ARBA" id="ARBA00023157"/>
    </source>
</evidence>
<dbReference type="InterPro" id="IPR038765">
    <property type="entry name" value="Papain-like_cys_pep_sf"/>
</dbReference>
<dbReference type="FunFam" id="3.90.70.10:FF:000006">
    <property type="entry name" value="Cathepsin S"/>
    <property type="match status" value="1"/>
</dbReference>
<gene>
    <name evidence="9" type="ORF">GUITHDRAFT_63227</name>
</gene>
<dbReference type="OMA" id="VYYDEEC"/>
<dbReference type="AlphaFoldDB" id="L1K3J6"/>
<dbReference type="RefSeq" id="XP_005842020.1">
    <property type="nucleotide sequence ID" value="XM_005841963.1"/>
</dbReference>
<evidence type="ECO:0000256" key="6">
    <source>
        <dbReference type="SAM" id="MobiDB-lite"/>
    </source>
</evidence>
<dbReference type="PaxDb" id="55529-EKX55040"/>
<dbReference type="eggNOG" id="KOG1543">
    <property type="taxonomic scope" value="Eukaryota"/>
</dbReference>
<dbReference type="SMART" id="SM00848">
    <property type="entry name" value="Inhibitor_I29"/>
    <property type="match status" value="1"/>
</dbReference>
<evidence type="ECO:0000256" key="3">
    <source>
        <dbReference type="ARBA" id="ARBA00022801"/>
    </source>
</evidence>
<keyword evidence="3" id="KW-0378">Hydrolase</keyword>